<evidence type="ECO:0000313" key="11">
    <source>
        <dbReference type="Proteomes" id="UP000471640"/>
    </source>
</evidence>
<dbReference type="SMART" id="SM00862">
    <property type="entry name" value="Trans_reg_C"/>
    <property type="match status" value="1"/>
</dbReference>
<dbReference type="InterPro" id="IPR039420">
    <property type="entry name" value="WalR-like"/>
</dbReference>
<reference evidence="11" key="1">
    <citation type="journal article" date="2020" name="Microbiol. Resour. Announc.">
        <title>Draft Genome Sequences of Thiorhodococcus mannitoliphagus and Thiorhodococcus minor, Purple Sulfur Photosynthetic Bacteria in the Gammaproteobacterial Family Chromatiaceae.</title>
        <authorList>
            <person name="Aviles F.A."/>
            <person name="Meyer T.E."/>
            <person name="Kyndt J.A."/>
        </authorList>
    </citation>
    <scope>NUCLEOTIDE SEQUENCE [LARGE SCALE GENOMIC DNA]</scope>
    <source>
        <strain evidence="11">DSM 18266</strain>
    </source>
</reference>
<dbReference type="Gene3D" id="3.40.50.2300">
    <property type="match status" value="1"/>
</dbReference>
<gene>
    <name evidence="10" type="ORF">G3480_20015</name>
</gene>
<dbReference type="Gene3D" id="1.10.10.10">
    <property type="entry name" value="Winged helix-like DNA-binding domain superfamily/Winged helix DNA-binding domain"/>
    <property type="match status" value="1"/>
</dbReference>
<feature type="domain" description="Response regulatory" evidence="8">
    <location>
        <begin position="2"/>
        <end position="116"/>
    </location>
</feature>
<dbReference type="SMART" id="SM00448">
    <property type="entry name" value="REC"/>
    <property type="match status" value="1"/>
</dbReference>
<dbReference type="Pfam" id="PF00486">
    <property type="entry name" value="Trans_reg_C"/>
    <property type="match status" value="1"/>
</dbReference>
<dbReference type="GO" id="GO:0000976">
    <property type="term" value="F:transcription cis-regulatory region binding"/>
    <property type="evidence" value="ECO:0007669"/>
    <property type="project" value="TreeGrafter"/>
</dbReference>
<dbReference type="InterPro" id="IPR036388">
    <property type="entry name" value="WH-like_DNA-bd_sf"/>
</dbReference>
<keyword evidence="1 6" id="KW-0597">Phosphoprotein</keyword>
<dbReference type="InterPro" id="IPR001789">
    <property type="entry name" value="Sig_transdc_resp-reg_receiver"/>
</dbReference>
<dbReference type="Proteomes" id="UP000471640">
    <property type="component" value="Unassembled WGS sequence"/>
</dbReference>
<comment type="caution">
    <text evidence="10">The sequence shown here is derived from an EMBL/GenBank/DDBJ whole genome shotgun (WGS) entry which is preliminary data.</text>
</comment>
<feature type="DNA-binding region" description="OmpR/PhoB-type" evidence="7">
    <location>
        <begin position="124"/>
        <end position="219"/>
    </location>
</feature>
<proteinExistence type="predicted"/>
<accession>A0A6P1DZU6</accession>
<dbReference type="InterPro" id="IPR016032">
    <property type="entry name" value="Sig_transdc_resp-reg_C-effctor"/>
</dbReference>
<name>A0A6P1DZU6_9GAMM</name>
<dbReference type="EMBL" id="JAAIJR010000107">
    <property type="protein sequence ID" value="NEX22563.1"/>
    <property type="molecule type" value="Genomic_DNA"/>
</dbReference>
<protein>
    <submittedName>
        <fullName evidence="10">Response regulator transcription factor</fullName>
    </submittedName>
</protein>
<dbReference type="PROSITE" id="PS50110">
    <property type="entry name" value="RESPONSE_REGULATORY"/>
    <property type="match status" value="1"/>
</dbReference>
<evidence type="ECO:0000259" key="8">
    <source>
        <dbReference type="PROSITE" id="PS50110"/>
    </source>
</evidence>
<dbReference type="FunFam" id="3.40.50.2300:FF:000002">
    <property type="entry name" value="DNA-binding response regulator PhoP"/>
    <property type="match status" value="1"/>
</dbReference>
<dbReference type="AlphaFoldDB" id="A0A6P1DZU6"/>
<evidence type="ECO:0000256" key="4">
    <source>
        <dbReference type="ARBA" id="ARBA00023125"/>
    </source>
</evidence>
<feature type="modified residue" description="4-aspartylphosphate" evidence="6">
    <location>
        <position position="51"/>
    </location>
</feature>
<dbReference type="PROSITE" id="PS51755">
    <property type="entry name" value="OMPR_PHOB"/>
    <property type="match status" value="1"/>
</dbReference>
<evidence type="ECO:0000313" key="10">
    <source>
        <dbReference type="EMBL" id="NEX22563.1"/>
    </source>
</evidence>
<evidence type="ECO:0000256" key="1">
    <source>
        <dbReference type="ARBA" id="ARBA00022553"/>
    </source>
</evidence>
<dbReference type="PANTHER" id="PTHR48111:SF37">
    <property type="entry name" value="RESPONSE REGULATOR PROTEIN CARR"/>
    <property type="match status" value="1"/>
</dbReference>
<dbReference type="Pfam" id="PF00072">
    <property type="entry name" value="Response_reg"/>
    <property type="match status" value="1"/>
</dbReference>
<dbReference type="GO" id="GO:0032993">
    <property type="term" value="C:protein-DNA complex"/>
    <property type="evidence" value="ECO:0007669"/>
    <property type="project" value="TreeGrafter"/>
</dbReference>
<evidence type="ECO:0000256" key="5">
    <source>
        <dbReference type="ARBA" id="ARBA00023163"/>
    </source>
</evidence>
<evidence type="ECO:0000256" key="7">
    <source>
        <dbReference type="PROSITE-ProRule" id="PRU01091"/>
    </source>
</evidence>
<dbReference type="GO" id="GO:0000156">
    <property type="term" value="F:phosphorelay response regulator activity"/>
    <property type="evidence" value="ECO:0007669"/>
    <property type="project" value="TreeGrafter"/>
</dbReference>
<evidence type="ECO:0000256" key="6">
    <source>
        <dbReference type="PROSITE-ProRule" id="PRU00169"/>
    </source>
</evidence>
<keyword evidence="4 7" id="KW-0238">DNA-binding</keyword>
<dbReference type="InterPro" id="IPR001867">
    <property type="entry name" value="OmpR/PhoB-type_DNA-bd"/>
</dbReference>
<sequence length="219" mass="24322">MRLLLVEDDAAQIAALLPSLKSAGLAVDQALDGRTAEALGAVEPYDVIVLDLGLPGRPGLEVLRNWRARGMSTPVLVLTARDAWHERVDGLKAGADDYLGKPFHIEELLARIQALARRANGNPSPVLEAGGLRLDEGLQQVVLPTGSVRELTGTEFRLLRYLMRNPGRLLSKTQLMEHVYDLESERGSNLIEVYIRRLREKIGRERILTQRGQGYLFPK</sequence>
<keyword evidence="2" id="KW-0902">Two-component regulatory system</keyword>
<keyword evidence="5" id="KW-0804">Transcription</keyword>
<keyword evidence="11" id="KW-1185">Reference proteome</keyword>
<dbReference type="CDD" id="cd19934">
    <property type="entry name" value="REC_OmpR_EcPhoP-like"/>
    <property type="match status" value="1"/>
</dbReference>
<organism evidence="10 11">
    <name type="scientific">Thiorhodococcus mannitoliphagus</name>
    <dbReference type="NCBI Taxonomy" id="329406"/>
    <lineage>
        <taxon>Bacteria</taxon>
        <taxon>Pseudomonadati</taxon>
        <taxon>Pseudomonadota</taxon>
        <taxon>Gammaproteobacteria</taxon>
        <taxon>Chromatiales</taxon>
        <taxon>Chromatiaceae</taxon>
        <taxon>Thiorhodococcus</taxon>
    </lineage>
</organism>
<dbReference type="PANTHER" id="PTHR48111">
    <property type="entry name" value="REGULATOR OF RPOS"/>
    <property type="match status" value="1"/>
</dbReference>
<dbReference type="Gene3D" id="6.10.250.690">
    <property type="match status" value="1"/>
</dbReference>
<dbReference type="GO" id="GO:0005829">
    <property type="term" value="C:cytosol"/>
    <property type="evidence" value="ECO:0007669"/>
    <property type="project" value="TreeGrafter"/>
</dbReference>
<dbReference type="CDD" id="cd00383">
    <property type="entry name" value="trans_reg_C"/>
    <property type="match status" value="1"/>
</dbReference>
<keyword evidence="3" id="KW-0805">Transcription regulation</keyword>
<evidence type="ECO:0000256" key="2">
    <source>
        <dbReference type="ARBA" id="ARBA00023012"/>
    </source>
</evidence>
<dbReference type="RefSeq" id="WP_164655660.1">
    <property type="nucleotide sequence ID" value="NZ_JAAIJR010000107.1"/>
</dbReference>
<feature type="domain" description="OmpR/PhoB-type" evidence="9">
    <location>
        <begin position="124"/>
        <end position="219"/>
    </location>
</feature>
<evidence type="ECO:0000256" key="3">
    <source>
        <dbReference type="ARBA" id="ARBA00023015"/>
    </source>
</evidence>
<reference evidence="10 11" key="2">
    <citation type="submission" date="2020-02" db="EMBL/GenBank/DDBJ databases">
        <title>Genome sequences of Thiorhodococcus mannitoliphagus and Thiorhodococcus minor, purple sulfur photosynthetic bacteria in the gammaproteobacterial family, Chromatiaceae.</title>
        <authorList>
            <person name="Aviles F.A."/>
            <person name="Meyer T.E."/>
            <person name="Kyndt J.A."/>
        </authorList>
    </citation>
    <scope>NUCLEOTIDE SEQUENCE [LARGE SCALE GENOMIC DNA]</scope>
    <source>
        <strain evidence="10 11">DSM 18266</strain>
    </source>
</reference>
<dbReference type="SUPFAM" id="SSF52172">
    <property type="entry name" value="CheY-like"/>
    <property type="match status" value="1"/>
</dbReference>
<evidence type="ECO:0000259" key="9">
    <source>
        <dbReference type="PROSITE" id="PS51755"/>
    </source>
</evidence>
<dbReference type="SUPFAM" id="SSF46894">
    <property type="entry name" value="C-terminal effector domain of the bipartite response regulators"/>
    <property type="match status" value="1"/>
</dbReference>
<dbReference type="InterPro" id="IPR011006">
    <property type="entry name" value="CheY-like_superfamily"/>
</dbReference>
<dbReference type="GO" id="GO:0006355">
    <property type="term" value="P:regulation of DNA-templated transcription"/>
    <property type="evidence" value="ECO:0007669"/>
    <property type="project" value="InterPro"/>
</dbReference>